<evidence type="ECO:0000256" key="4">
    <source>
        <dbReference type="ARBA" id="ARBA00022679"/>
    </source>
</evidence>
<accession>A0A1J5E487</accession>
<evidence type="ECO:0000256" key="5">
    <source>
        <dbReference type="ARBA" id="ARBA00022692"/>
    </source>
</evidence>
<keyword evidence="7 8" id="KW-0472">Membrane</keyword>
<dbReference type="InterPro" id="IPR050297">
    <property type="entry name" value="LipidA_mod_glycosyltrf_83"/>
</dbReference>
<feature type="transmembrane region" description="Helical" evidence="8">
    <location>
        <begin position="302"/>
        <end position="320"/>
    </location>
</feature>
<reference evidence="9 10" key="1">
    <citation type="journal article" date="2016" name="Environ. Microbiol.">
        <title>Genomic resolution of a cold subsurface aquifer community provides metabolic insights for novel microbes adapted to high CO concentrations.</title>
        <authorList>
            <person name="Probst A.J."/>
            <person name="Castelle C.J."/>
            <person name="Singh A."/>
            <person name="Brown C.T."/>
            <person name="Anantharaman K."/>
            <person name="Sharon I."/>
            <person name="Hug L.A."/>
            <person name="Burstein D."/>
            <person name="Emerson J.B."/>
            <person name="Thomas B.C."/>
            <person name="Banfield J.F."/>
        </authorList>
    </citation>
    <scope>NUCLEOTIDE SEQUENCE [LARGE SCALE GENOMIC DNA]</scope>
    <source>
        <strain evidence="9">CG2_30_40_21</strain>
    </source>
</reference>
<evidence type="ECO:0000256" key="6">
    <source>
        <dbReference type="ARBA" id="ARBA00022989"/>
    </source>
</evidence>
<feature type="transmembrane region" description="Helical" evidence="8">
    <location>
        <begin position="152"/>
        <end position="171"/>
    </location>
</feature>
<evidence type="ECO:0000256" key="8">
    <source>
        <dbReference type="SAM" id="Phobius"/>
    </source>
</evidence>
<dbReference type="PANTHER" id="PTHR33908:SF11">
    <property type="entry name" value="MEMBRANE PROTEIN"/>
    <property type="match status" value="1"/>
</dbReference>
<keyword evidence="4" id="KW-0808">Transferase</keyword>
<dbReference type="STRING" id="1817895.AUJ95_06355"/>
<evidence type="ECO:0008006" key="11">
    <source>
        <dbReference type="Google" id="ProtNLM"/>
    </source>
</evidence>
<feature type="transmembrane region" description="Helical" evidence="8">
    <location>
        <begin position="359"/>
        <end position="379"/>
    </location>
</feature>
<keyword evidence="2" id="KW-1003">Cell membrane</keyword>
<dbReference type="EMBL" id="MNYI01000172">
    <property type="protein sequence ID" value="OIP38751.1"/>
    <property type="molecule type" value="Genomic_DNA"/>
</dbReference>
<feature type="transmembrane region" description="Helical" evidence="8">
    <location>
        <begin position="116"/>
        <end position="146"/>
    </location>
</feature>
<comment type="caution">
    <text evidence="9">The sequence shown here is derived from an EMBL/GenBank/DDBJ whole genome shotgun (WGS) entry which is preliminary data.</text>
</comment>
<feature type="transmembrane region" description="Helical" evidence="8">
    <location>
        <begin position="269"/>
        <end position="290"/>
    </location>
</feature>
<sequence>MKHSYRQVDTKKNKNRAEHFQDKKFSFRPYLPLYVLLFIVFLMESLFLTIHREINLDEGWYLYASRLVYEGKMLYKDFAYTQGPVFPYIYGIFQQIFGTSIYVGRLTAMFFGLLSLFIACLIAFFIGGNSAVLITLALVMTTIFLIVQFSFVVTYSLASFFLMSSILIMLLKMKEQYKIFLSIFLLCCAIGVRLSILPVLPILILIITLKSEKRMQAFVLSVITCLVSLSLIFLPFYLSAPEQVVYDLFKFHIISLPFSSRLYSLFTLILNNIVDFPFAIMAFFFSLIVLFNKRPVSIKTEFIPILLALSIPVIFILHLLPFGAGSYYNTLLVLPVAIFTGWAISRIWEQMKNMPRKPFLIMVITVVFLNLMGQVDILIRYQLVLFKHGDSFYLEKPLQEIEEAAEIVKQNTTKESKILTLQTYIVVEADRSVMSGYEMSIFASHPFWDTATCRAFSRINKEIVQEQILKKFPEMIIIAGEDFNSLNISADEFNKWLGTNYSLLRKFDNFGQFNSTLFILKRVEP</sequence>
<evidence type="ECO:0000256" key="3">
    <source>
        <dbReference type="ARBA" id="ARBA00022676"/>
    </source>
</evidence>
<dbReference type="PANTHER" id="PTHR33908">
    <property type="entry name" value="MANNOSYLTRANSFERASE YKCB-RELATED"/>
    <property type="match status" value="1"/>
</dbReference>
<name>A0A1J5E487_9BACT</name>
<dbReference type="Proteomes" id="UP000183085">
    <property type="component" value="Unassembled WGS sequence"/>
</dbReference>
<organism evidence="9 10">
    <name type="scientific">Candidatus Desantisbacteria bacterium CG2_30_40_21</name>
    <dbReference type="NCBI Taxonomy" id="1817895"/>
    <lineage>
        <taxon>Bacteria</taxon>
        <taxon>Candidatus Desantisiibacteriota</taxon>
    </lineage>
</organism>
<keyword evidence="6 8" id="KW-1133">Transmembrane helix</keyword>
<evidence type="ECO:0000256" key="1">
    <source>
        <dbReference type="ARBA" id="ARBA00004651"/>
    </source>
</evidence>
<dbReference type="GO" id="GO:0016763">
    <property type="term" value="F:pentosyltransferase activity"/>
    <property type="evidence" value="ECO:0007669"/>
    <property type="project" value="TreeGrafter"/>
</dbReference>
<feature type="transmembrane region" description="Helical" evidence="8">
    <location>
        <begin position="215"/>
        <end position="237"/>
    </location>
</feature>
<comment type="subcellular location">
    <subcellularLocation>
        <location evidence="1">Cell membrane</location>
        <topology evidence="1">Multi-pass membrane protein</topology>
    </subcellularLocation>
</comment>
<protein>
    <recommendedName>
        <fullName evidence="11">Glycosyltransferase RgtA/B/C/D-like domain-containing protein</fullName>
    </recommendedName>
</protein>
<evidence type="ECO:0000256" key="7">
    <source>
        <dbReference type="ARBA" id="ARBA00023136"/>
    </source>
</evidence>
<dbReference type="AlphaFoldDB" id="A0A1J5E487"/>
<feature type="transmembrane region" description="Helical" evidence="8">
    <location>
        <begin position="85"/>
        <end position="104"/>
    </location>
</feature>
<evidence type="ECO:0000256" key="2">
    <source>
        <dbReference type="ARBA" id="ARBA00022475"/>
    </source>
</evidence>
<dbReference type="GO" id="GO:0005886">
    <property type="term" value="C:plasma membrane"/>
    <property type="evidence" value="ECO:0007669"/>
    <property type="project" value="UniProtKB-SubCell"/>
</dbReference>
<dbReference type="GO" id="GO:0009103">
    <property type="term" value="P:lipopolysaccharide biosynthetic process"/>
    <property type="evidence" value="ECO:0007669"/>
    <property type="project" value="UniProtKB-ARBA"/>
</dbReference>
<keyword evidence="3" id="KW-0328">Glycosyltransferase</keyword>
<feature type="transmembrane region" description="Helical" evidence="8">
    <location>
        <begin position="31"/>
        <end position="50"/>
    </location>
</feature>
<evidence type="ECO:0000313" key="9">
    <source>
        <dbReference type="EMBL" id="OIP38751.1"/>
    </source>
</evidence>
<feature type="transmembrane region" description="Helical" evidence="8">
    <location>
        <begin position="183"/>
        <end position="209"/>
    </location>
</feature>
<evidence type="ECO:0000313" key="10">
    <source>
        <dbReference type="Proteomes" id="UP000183085"/>
    </source>
</evidence>
<proteinExistence type="predicted"/>
<keyword evidence="5 8" id="KW-0812">Transmembrane</keyword>
<feature type="transmembrane region" description="Helical" evidence="8">
    <location>
        <begin position="326"/>
        <end position="347"/>
    </location>
</feature>
<gene>
    <name evidence="9" type="ORF">AUJ95_06355</name>
</gene>